<reference evidence="1 2" key="1">
    <citation type="submission" date="2019-07" db="EMBL/GenBank/DDBJ databases">
        <title>Whole genome shotgun sequence of Cellulomonas hominis NBRC 16055.</title>
        <authorList>
            <person name="Hosoyama A."/>
            <person name="Uohara A."/>
            <person name="Ohji S."/>
            <person name="Ichikawa N."/>
        </authorList>
    </citation>
    <scope>NUCLEOTIDE SEQUENCE [LARGE SCALE GENOMIC DNA]</scope>
    <source>
        <strain evidence="1 2">NBRC 16055</strain>
    </source>
</reference>
<evidence type="ECO:0000313" key="1">
    <source>
        <dbReference type="EMBL" id="GEL48009.1"/>
    </source>
</evidence>
<accession>A0A511FFH8</accession>
<keyword evidence="2" id="KW-1185">Reference proteome</keyword>
<dbReference type="Proteomes" id="UP000321723">
    <property type="component" value="Unassembled WGS sequence"/>
</dbReference>
<organism evidence="1 2">
    <name type="scientific">Cellulomonas hominis</name>
    <dbReference type="NCBI Taxonomy" id="156981"/>
    <lineage>
        <taxon>Bacteria</taxon>
        <taxon>Bacillati</taxon>
        <taxon>Actinomycetota</taxon>
        <taxon>Actinomycetes</taxon>
        <taxon>Micrococcales</taxon>
        <taxon>Cellulomonadaceae</taxon>
        <taxon>Cellulomonas</taxon>
    </lineage>
</organism>
<proteinExistence type="predicted"/>
<name>A0A511FFH8_9CELL</name>
<comment type="caution">
    <text evidence="1">The sequence shown here is derived from an EMBL/GenBank/DDBJ whole genome shotgun (WGS) entry which is preliminary data.</text>
</comment>
<dbReference type="AlphaFoldDB" id="A0A511FFH8"/>
<sequence length="81" mass="8711">MRVHSQAVGEALHGAQREVALTALDAPEVGPVHAERVRQGLLAQPPLGPDRPDALSDSPLQITFHPPTVRASLLLCLQTYE</sequence>
<evidence type="ECO:0000313" key="2">
    <source>
        <dbReference type="Proteomes" id="UP000321723"/>
    </source>
</evidence>
<protein>
    <submittedName>
        <fullName evidence="1">Uncharacterized protein</fullName>
    </submittedName>
</protein>
<dbReference type="EMBL" id="BJVQ01000057">
    <property type="protein sequence ID" value="GEL48009.1"/>
    <property type="molecule type" value="Genomic_DNA"/>
</dbReference>
<gene>
    <name evidence="1" type="ORF">CHO01_31250</name>
</gene>